<sequence>MAIVFGLVVNFGSDEAAAHAACDVVRGAAAIPVGHRQIRLHEPLLGQVTGAGGVPYLELSAVPVGVGWGVALDRGHERLVLTAAELTTVGRALYDLVAELSGYQAAKVGLEPEWQVDLAELRQDWTAELAEGHRVLAGLVLGETVLADLRGPSFVPFAAGFVWIPYDGERPTSLTSD</sequence>
<dbReference type="EMBL" id="FZPH01000001">
    <property type="protein sequence ID" value="SNS77730.1"/>
    <property type="molecule type" value="Genomic_DNA"/>
</dbReference>
<organism evidence="1 2">
    <name type="scientific">Asanoa hainanensis</name>
    <dbReference type="NCBI Taxonomy" id="560556"/>
    <lineage>
        <taxon>Bacteria</taxon>
        <taxon>Bacillati</taxon>
        <taxon>Actinomycetota</taxon>
        <taxon>Actinomycetes</taxon>
        <taxon>Micromonosporales</taxon>
        <taxon>Micromonosporaceae</taxon>
        <taxon>Asanoa</taxon>
    </lineage>
</organism>
<dbReference type="OrthoDB" id="454565at2"/>
<protein>
    <submittedName>
        <fullName evidence="1">Uncharacterized protein</fullName>
    </submittedName>
</protein>
<reference evidence="1 2" key="1">
    <citation type="submission" date="2017-06" db="EMBL/GenBank/DDBJ databases">
        <authorList>
            <person name="Kim H.J."/>
            <person name="Triplett B.A."/>
        </authorList>
    </citation>
    <scope>NUCLEOTIDE SEQUENCE [LARGE SCALE GENOMIC DNA]</scope>
    <source>
        <strain evidence="1 2">CGMCC 4.5593</strain>
    </source>
</reference>
<evidence type="ECO:0000313" key="2">
    <source>
        <dbReference type="Proteomes" id="UP000198362"/>
    </source>
</evidence>
<keyword evidence="2" id="KW-1185">Reference proteome</keyword>
<dbReference type="AlphaFoldDB" id="A0A239H8P1"/>
<gene>
    <name evidence="1" type="ORF">SAMN05421812_101750</name>
</gene>
<name>A0A239H8P1_9ACTN</name>
<dbReference type="Proteomes" id="UP000198362">
    <property type="component" value="Unassembled WGS sequence"/>
</dbReference>
<dbReference type="RefSeq" id="WP_089244592.1">
    <property type="nucleotide sequence ID" value="NZ_FZPH01000001.1"/>
</dbReference>
<accession>A0A239H8P1</accession>
<proteinExistence type="predicted"/>
<evidence type="ECO:0000313" key="1">
    <source>
        <dbReference type="EMBL" id="SNS77730.1"/>
    </source>
</evidence>